<dbReference type="EMBL" id="CM004399">
    <property type="protein sequence ID" value="KAG8640952.1"/>
    <property type="molecule type" value="Genomic_DNA"/>
</dbReference>
<comment type="caution">
    <text evidence="1">The sequence shown here is derived from an EMBL/GenBank/DDBJ whole genome shotgun (WGS) entry which is preliminary data.</text>
</comment>
<dbReference type="Proteomes" id="UP000091857">
    <property type="component" value="Chromosome 13"/>
</dbReference>
<proteinExistence type="predicted"/>
<evidence type="ECO:0000313" key="1">
    <source>
        <dbReference type="EMBL" id="KAG8640952.1"/>
    </source>
</evidence>
<name>A0ACB7GKP5_MANES</name>
<protein>
    <submittedName>
        <fullName evidence="1">Uncharacterized protein</fullName>
    </submittedName>
</protein>
<accession>A0ACB7GKP5</accession>
<keyword evidence="2" id="KW-1185">Reference proteome</keyword>
<evidence type="ECO:0000313" key="2">
    <source>
        <dbReference type="Proteomes" id="UP000091857"/>
    </source>
</evidence>
<sequence length="87" mass="9811">MGRKIAIEKIENPTKRQVTFSKRRSSFIKKANEISILCAVDVALIAFSSFGRISKFSSRSRIENLIESDDRWIPSPRARGLTTAQSP</sequence>
<reference evidence="2" key="1">
    <citation type="journal article" date="2016" name="Nat. Biotechnol.">
        <title>Sequencing wild and cultivated cassava and related species reveals extensive interspecific hybridization and genetic diversity.</title>
        <authorList>
            <person name="Bredeson J.V."/>
            <person name="Lyons J.B."/>
            <person name="Prochnik S.E."/>
            <person name="Wu G.A."/>
            <person name="Ha C.M."/>
            <person name="Edsinger-Gonzales E."/>
            <person name="Grimwood J."/>
            <person name="Schmutz J."/>
            <person name="Rabbi I.Y."/>
            <person name="Egesi C."/>
            <person name="Nauluvula P."/>
            <person name="Lebot V."/>
            <person name="Ndunguru J."/>
            <person name="Mkamilo G."/>
            <person name="Bart R.S."/>
            <person name="Setter T.L."/>
            <person name="Gleadow R.M."/>
            <person name="Kulakow P."/>
            <person name="Ferguson M.E."/>
            <person name="Rounsley S."/>
            <person name="Rokhsar D.S."/>
        </authorList>
    </citation>
    <scope>NUCLEOTIDE SEQUENCE [LARGE SCALE GENOMIC DNA]</scope>
    <source>
        <strain evidence="2">cv. AM560-2</strain>
    </source>
</reference>
<organism evidence="1 2">
    <name type="scientific">Manihot esculenta</name>
    <name type="common">Cassava</name>
    <name type="synonym">Jatropha manihot</name>
    <dbReference type="NCBI Taxonomy" id="3983"/>
    <lineage>
        <taxon>Eukaryota</taxon>
        <taxon>Viridiplantae</taxon>
        <taxon>Streptophyta</taxon>
        <taxon>Embryophyta</taxon>
        <taxon>Tracheophyta</taxon>
        <taxon>Spermatophyta</taxon>
        <taxon>Magnoliopsida</taxon>
        <taxon>eudicotyledons</taxon>
        <taxon>Gunneridae</taxon>
        <taxon>Pentapetalae</taxon>
        <taxon>rosids</taxon>
        <taxon>fabids</taxon>
        <taxon>Malpighiales</taxon>
        <taxon>Euphorbiaceae</taxon>
        <taxon>Crotonoideae</taxon>
        <taxon>Manihoteae</taxon>
        <taxon>Manihot</taxon>
    </lineage>
</organism>
<gene>
    <name evidence="1" type="ORF">MANES_13G089060v8</name>
</gene>